<dbReference type="SUPFAM" id="SSF142433">
    <property type="entry name" value="CinA-like"/>
    <property type="match status" value="1"/>
</dbReference>
<dbReference type="PIRSF" id="PIRSF006728">
    <property type="entry name" value="CinA"/>
    <property type="match status" value="1"/>
</dbReference>
<dbReference type="Gene3D" id="3.40.980.10">
    <property type="entry name" value="MoaB/Mog-like domain"/>
    <property type="match status" value="1"/>
</dbReference>
<dbReference type="RefSeq" id="WP_197104037.1">
    <property type="nucleotide sequence ID" value="NZ_JACCEL010000006.1"/>
</dbReference>
<dbReference type="HAMAP" id="MF_00226_B">
    <property type="entry name" value="CinA_B"/>
    <property type="match status" value="1"/>
</dbReference>
<feature type="domain" description="MoaB/Mog" evidence="2">
    <location>
        <begin position="4"/>
        <end position="174"/>
    </location>
</feature>
<dbReference type="InterPro" id="IPR002173">
    <property type="entry name" value="Carboh/pur_kinase_PfkB_CS"/>
</dbReference>
<dbReference type="InterPro" id="IPR008135">
    <property type="entry name" value="Competence-induced_CinA"/>
</dbReference>
<reference evidence="3 4" key="1">
    <citation type="submission" date="2020-07" db="EMBL/GenBank/DDBJ databases">
        <title>Facklamia lactis sp. nov., isolated from raw milk.</title>
        <authorList>
            <person name="Doll E.V."/>
            <person name="Huptas C."/>
            <person name="Staib L."/>
            <person name="Wenning M."/>
            <person name="Scherer S."/>
        </authorList>
    </citation>
    <scope>NUCLEOTIDE SEQUENCE [LARGE SCALE GENOMIC DNA]</scope>
    <source>
        <strain evidence="3 4">DSM 104272</strain>
    </source>
</reference>
<dbReference type="NCBIfam" id="TIGR00199">
    <property type="entry name" value="PncC_domain"/>
    <property type="match status" value="1"/>
</dbReference>
<dbReference type="NCBIfam" id="TIGR00177">
    <property type="entry name" value="molyb_syn"/>
    <property type="match status" value="1"/>
</dbReference>
<comment type="caution">
    <text evidence="3">The sequence shown here is derived from an EMBL/GenBank/DDBJ whole genome shotgun (WGS) entry which is preliminary data.</text>
</comment>
<protein>
    <recommendedName>
        <fullName evidence="1">Putative competence-damage inducible protein</fullName>
    </recommendedName>
</protein>
<proteinExistence type="inferred from homology"/>
<dbReference type="Pfam" id="PF00994">
    <property type="entry name" value="MoCF_biosynth"/>
    <property type="match status" value="1"/>
</dbReference>
<accession>A0ABS0LHX5</accession>
<evidence type="ECO:0000259" key="2">
    <source>
        <dbReference type="SMART" id="SM00852"/>
    </source>
</evidence>
<sequence>MKAEIIAVGTELLMGYIVNTNASDIAQELLDIGIGTYYQSVVGDNSDRINETLEIASSRSELIILSGGLGPTEDDITKHVLAEFLGEELYHDKKQLERVETYFKDQNREMTKNNYRQALTIKGGETILNDVGLAAGLIYTKEKDNKTIYYVVLPGPPFEMKHMLNEHVKPFIRSVMAKQGVITSKYINLYGVGESFVADKLSDLIETQTNPTIAIYAKPKCVTVRLTYNSETYEESEDVLDELAEQIRQRFTKHFIGYGSEQTFEKFIVDELRKHNKTLSAAESLTGGLVLEKLTNTPGAGDVIVGGFVTYQTEQKVKMLGIPEEIIKEHTVVSAEVAQEMAERTLNLTGSDLAISLTGVAGPKSLEGHPPGKVFVALAAKNHPVQVAELNISNKPRNVVREVAEFEVLNFLNCKIKLEK</sequence>
<evidence type="ECO:0000313" key="4">
    <source>
        <dbReference type="Proteomes" id="UP000823401"/>
    </source>
</evidence>
<dbReference type="Pfam" id="PF18146">
    <property type="entry name" value="CinA_KH"/>
    <property type="match status" value="1"/>
</dbReference>
<dbReference type="SUPFAM" id="SSF53218">
    <property type="entry name" value="Molybdenum cofactor biosynthesis proteins"/>
    <property type="match status" value="1"/>
</dbReference>
<dbReference type="InterPro" id="IPR041424">
    <property type="entry name" value="CinA_KH"/>
</dbReference>
<name>A0ABS0LHX5_9LACT</name>
<dbReference type="InterPro" id="IPR050101">
    <property type="entry name" value="CinA"/>
</dbReference>
<dbReference type="EMBL" id="JACCEL010000006">
    <property type="protein sequence ID" value="MBG9977895.1"/>
    <property type="molecule type" value="Genomic_DNA"/>
</dbReference>
<dbReference type="Proteomes" id="UP000823401">
    <property type="component" value="Unassembled WGS sequence"/>
</dbReference>
<dbReference type="NCBIfam" id="NF001813">
    <property type="entry name" value="PRK00549.1"/>
    <property type="match status" value="1"/>
</dbReference>
<dbReference type="PANTHER" id="PTHR13939:SF0">
    <property type="entry name" value="NMN AMIDOHYDROLASE-LIKE PROTEIN YFAY"/>
    <property type="match status" value="1"/>
</dbReference>
<dbReference type="SMART" id="SM00852">
    <property type="entry name" value="MoCF_biosynth"/>
    <property type="match status" value="1"/>
</dbReference>
<comment type="similarity">
    <text evidence="1">Belongs to the CinA family.</text>
</comment>
<organism evidence="3 4">
    <name type="scientific">Ruoffia tabacinasalis</name>
    <dbReference type="NCBI Taxonomy" id="87458"/>
    <lineage>
        <taxon>Bacteria</taxon>
        <taxon>Bacillati</taxon>
        <taxon>Bacillota</taxon>
        <taxon>Bacilli</taxon>
        <taxon>Lactobacillales</taxon>
        <taxon>Aerococcaceae</taxon>
        <taxon>Ruoffia</taxon>
    </lineage>
</organism>
<evidence type="ECO:0000256" key="1">
    <source>
        <dbReference type="HAMAP-Rule" id="MF_00226"/>
    </source>
</evidence>
<dbReference type="PROSITE" id="PS00584">
    <property type="entry name" value="PFKB_KINASES_2"/>
    <property type="match status" value="1"/>
</dbReference>
<evidence type="ECO:0000313" key="3">
    <source>
        <dbReference type="EMBL" id="MBG9977895.1"/>
    </source>
</evidence>
<dbReference type="CDD" id="cd00885">
    <property type="entry name" value="cinA"/>
    <property type="match status" value="1"/>
</dbReference>
<dbReference type="InterPro" id="IPR008136">
    <property type="entry name" value="CinA_C"/>
</dbReference>
<dbReference type="PANTHER" id="PTHR13939">
    <property type="entry name" value="NICOTINAMIDE-NUCLEOTIDE AMIDOHYDROLASE PNCC"/>
    <property type="match status" value="1"/>
</dbReference>
<dbReference type="InterPro" id="IPR001453">
    <property type="entry name" value="MoaB/Mog_dom"/>
</dbReference>
<dbReference type="InterPro" id="IPR036425">
    <property type="entry name" value="MoaB/Mog-like_dom_sf"/>
</dbReference>
<dbReference type="InterPro" id="IPR036653">
    <property type="entry name" value="CinA-like_C"/>
</dbReference>
<dbReference type="Pfam" id="PF02464">
    <property type="entry name" value="CinA"/>
    <property type="match status" value="1"/>
</dbReference>
<dbReference type="Gene3D" id="3.30.70.2860">
    <property type="match status" value="1"/>
</dbReference>
<dbReference type="NCBIfam" id="TIGR00200">
    <property type="entry name" value="cinA_nterm"/>
    <property type="match status" value="1"/>
</dbReference>
<dbReference type="Gene3D" id="3.90.950.20">
    <property type="entry name" value="CinA-like"/>
    <property type="match status" value="1"/>
</dbReference>
<keyword evidence="4" id="KW-1185">Reference proteome</keyword>
<gene>
    <name evidence="1" type="primary">cinA</name>
    <name evidence="3" type="ORF">HYQ42_03760</name>
</gene>